<dbReference type="Proteomes" id="UP000325141">
    <property type="component" value="Unassembled WGS sequence"/>
</dbReference>
<keyword evidence="1" id="KW-0812">Transmembrane</keyword>
<gene>
    <name evidence="3" type="ORF">F0460_10140</name>
</gene>
<keyword evidence="1" id="KW-0472">Membrane</keyword>
<keyword evidence="4" id="KW-1185">Reference proteome</keyword>
<sequence>MTATLKNYWLTLKHDNMNKLVVALFLSLCTLASFAQVTSAVDSTQIKIGSAFNLTVKATANEGSKVVFPNQQNIGPFEVLEQSKTDTVLDGKRMELIKKYTLTQFDEGDYVVPRLSVYIDGKNHQTNLFNIKVNNVTVDTLKQPMHDIKAQIGGETDTDKLWKYLVAIALCFLAGLAAYFIIKRIQNKNLTEEDLYKTPLERVTKKLQLLDSKRLVLNGDVKSYYSEMTDVIRDYIEEVFEIPAKESTTSEVIQMLFQTIQSKKLQLSKESINDLKRVLQTADLVKFAKSEPMMNEIEQDRRASEVISVSIDKAIPRFSEEQSERVKLRERRFKKRQQMRLWIPIGVTTLLLFATCIVYIVQAVRSGYEWSIFASNKSLYEREWVTSDYGFPAVILSTPEALTRVQMPQSDKEKQQSQTSVFAYSNLKTQLIIAVGTTATQTNDSINLDQMLKYKLDLTAKQYGAKDVTYNAEEFTQNGVRGIRGTGTLVAQNFVSGEAIKMQYDMYVFIQQNGIQEVSVLYKEGDEYGAKIDQRIIESIQLNVANPNE</sequence>
<evidence type="ECO:0000313" key="3">
    <source>
        <dbReference type="EMBL" id="KAA5534028.1"/>
    </source>
</evidence>
<organism evidence="3 4">
    <name type="scientific">Paenimyroides baculatum</name>
    <dbReference type="NCBI Taxonomy" id="2608000"/>
    <lineage>
        <taxon>Bacteria</taxon>
        <taxon>Pseudomonadati</taxon>
        <taxon>Bacteroidota</taxon>
        <taxon>Flavobacteriia</taxon>
        <taxon>Flavobacteriales</taxon>
        <taxon>Flavobacteriaceae</taxon>
        <taxon>Paenimyroides</taxon>
    </lineage>
</organism>
<evidence type="ECO:0000256" key="2">
    <source>
        <dbReference type="SAM" id="SignalP"/>
    </source>
</evidence>
<name>A0A5M6CFP3_9FLAO</name>
<reference evidence="3 4" key="1">
    <citation type="submission" date="2019-09" db="EMBL/GenBank/DDBJ databases">
        <title>Genome sequence and assembly of Flavobacterium sp.</title>
        <authorList>
            <person name="Chhetri G."/>
        </authorList>
    </citation>
    <scope>NUCLEOTIDE SEQUENCE [LARGE SCALE GENOMIC DNA]</scope>
    <source>
        <strain evidence="3 4">SNL9</strain>
    </source>
</reference>
<evidence type="ECO:0000313" key="4">
    <source>
        <dbReference type="Proteomes" id="UP000325141"/>
    </source>
</evidence>
<protein>
    <submittedName>
        <fullName evidence="3">Protein BatD</fullName>
    </submittedName>
</protein>
<feature type="signal peptide" evidence="2">
    <location>
        <begin position="1"/>
        <end position="35"/>
    </location>
</feature>
<keyword evidence="2" id="KW-0732">Signal</keyword>
<comment type="caution">
    <text evidence="3">The sequence shown here is derived from an EMBL/GenBank/DDBJ whole genome shotgun (WGS) entry which is preliminary data.</text>
</comment>
<feature type="chain" id="PRO_5024445975" evidence="2">
    <location>
        <begin position="36"/>
        <end position="549"/>
    </location>
</feature>
<dbReference type="Pfam" id="PF13584">
    <property type="entry name" value="BatD"/>
    <property type="match status" value="1"/>
</dbReference>
<dbReference type="AlphaFoldDB" id="A0A5M6CFP3"/>
<keyword evidence="1" id="KW-1133">Transmembrane helix</keyword>
<feature type="transmembrane region" description="Helical" evidence="1">
    <location>
        <begin position="341"/>
        <end position="361"/>
    </location>
</feature>
<evidence type="ECO:0000256" key="1">
    <source>
        <dbReference type="SAM" id="Phobius"/>
    </source>
</evidence>
<proteinExistence type="predicted"/>
<accession>A0A5M6CFP3</accession>
<dbReference type="RefSeq" id="WP_150012841.1">
    <property type="nucleotide sequence ID" value="NZ_VWSG01000007.1"/>
</dbReference>
<dbReference type="InterPro" id="IPR025738">
    <property type="entry name" value="BatD"/>
</dbReference>
<dbReference type="EMBL" id="VWSG01000007">
    <property type="protein sequence ID" value="KAA5534028.1"/>
    <property type="molecule type" value="Genomic_DNA"/>
</dbReference>
<feature type="transmembrane region" description="Helical" evidence="1">
    <location>
        <begin position="161"/>
        <end position="182"/>
    </location>
</feature>